<feature type="chain" id="PRO_5043011291" description="Secreted protein" evidence="2">
    <location>
        <begin position="27"/>
        <end position="191"/>
    </location>
</feature>
<sequence length="191" mass="21362">MINKMVVIRASGALALMAIALPIIQATPAIPIGESMEDKSETRIPVVDYLLDPSIPTGDGIDRIIDVIKEEKEEKVIVSRAEPAAARLPWGRLYLNREEQHIPGDDDDSERHEMRSHGKVKRDVVEGVVDDTGSGSAYETVHHKTLDTNETTTANEPRYNRMEQYAQRPTLLHGKTHKVLPQIEKAKSKHD</sequence>
<feature type="signal peptide" evidence="2">
    <location>
        <begin position="1"/>
        <end position="26"/>
    </location>
</feature>
<keyword evidence="4" id="KW-1185">Reference proteome</keyword>
<evidence type="ECO:0008006" key="5">
    <source>
        <dbReference type="Google" id="ProtNLM"/>
    </source>
</evidence>
<evidence type="ECO:0000313" key="4">
    <source>
        <dbReference type="Proteomes" id="UP000537989"/>
    </source>
</evidence>
<organism evidence="3 4">
    <name type="scientific">Fusarium austroamericanum</name>
    <dbReference type="NCBI Taxonomy" id="282268"/>
    <lineage>
        <taxon>Eukaryota</taxon>
        <taxon>Fungi</taxon>
        <taxon>Dikarya</taxon>
        <taxon>Ascomycota</taxon>
        <taxon>Pezizomycotina</taxon>
        <taxon>Sordariomycetes</taxon>
        <taxon>Hypocreomycetidae</taxon>
        <taxon>Hypocreales</taxon>
        <taxon>Nectriaceae</taxon>
        <taxon>Fusarium</taxon>
    </lineage>
</organism>
<gene>
    <name evidence="3" type="ORF">FAUST_8990</name>
</gene>
<evidence type="ECO:0000313" key="3">
    <source>
        <dbReference type="EMBL" id="KAF5231943.1"/>
    </source>
</evidence>
<proteinExistence type="predicted"/>
<evidence type="ECO:0000256" key="2">
    <source>
        <dbReference type="SAM" id="SignalP"/>
    </source>
</evidence>
<dbReference type="AlphaFoldDB" id="A0AAN6BWS7"/>
<name>A0AAN6BWS7_FUSAU</name>
<protein>
    <recommendedName>
        <fullName evidence="5">Secreted protein</fullName>
    </recommendedName>
</protein>
<reference evidence="3 4" key="1">
    <citation type="submission" date="2020-02" db="EMBL/GenBank/DDBJ databases">
        <title>Identification and distribution of gene clusters putatively required for synthesis of sphingolipid metabolism inhibitors in phylogenetically diverse species of the filamentous fungus Fusarium.</title>
        <authorList>
            <person name="Kim H.-S."/>
            <person name="Busman M."/>
            <person name="Brown D.W."/>
            <person name="Divon H."/>
            <person name="Uhlig S."/>
            <person name="Proctor R.H."/>
        </authorList>
    </citation>
    <scope>NUCLEOTIDE SEQUENCE [LARGE SCALE GENOMIC DNA]</scope>
    <source>
        <strain evidence="3 4">NRRL 2903</strain>
    </source>
</reference>
<accession>A0AAN6BWS7</accession>
<dbReference type="EMBL" id="JAAMOD010000299">
    <property type="protein sequence ID" value="KAF5231943.1"/>
    <property type="molecule type" value="Genomic_DNA"/>
</dbReference>
<comment type="caution">
    <text evidence="3">The sequence shown here is derived from an EMBL/GenBank/DDBJ whole genome shotgun (WGS) entry which is preliminary data.</text>
</comment>
<dbReference type="Proteomes" id="UP000537989">
    <property type="component" value="Unassembled WGS sequence"/>
</dbReference>
<evidence type="ECO:0000256" key="1">
    <source>
        <dbReference type="SAM" id="MobiDB-lite"/>
    </source>
</evidence>
<keyword evidence="2" id="KW-0732">Signal</keyword>
<feature type="region of interest" description="Disordered" evidence="1">
    <location>
        <begin position="101"/>
        <end position="120"/>
    </location>
</feature>